<evidence type="ECO:0000313" key="3">
    <source>
        <dbReference type="WBParaSite" id="SSLN_0000195901-mRNA-1"/>
    </source>
</evidence>
<gene>
    <name evidence="1" type="ORF">SSLN_LOCUS1891</name>
</gene>
<reference evidence="1 2" key="2">
    <citation type="submission" date="2018-11" db="EMBL/GenBank/DDBJ databases">
        <authorList>
            <consortium name="Pathogen Informatics"/>
        </authorList>
    </citation>
    <scope>NUCLEOTIDE SEQUENCE [LARGE SCALE GENOMIC DNA]</scope>
    <source>
        <strain evidence="1 2">NST_G2</strain>
    </source>
</reference>
<sequence length="67" mass="7353">MVCQPHDGMMAHVTDNGTVSKALAMLNGVKQGCTVVPTLFSLMFSAMLMDAYRDEHSGIRIAYRIYG</sequence>
<accession>A0A183SCE3</accession>
<evidence type="ECO:0000313" key="1">
    <source>
        <dbReference type="EMBL" id="VDL88276.1"/>
    </source>
</evidence>
<evidence type="ECO:0000313" key="2">
    <source>
        <dbReference type="Proteomes" id="UP000275846"/>
    </source>
</evidence>
<name>A0A183SCE3_SCHSO</name>
<reference evidence="3" key="1">
    <citation type="submission" date="2016-06" db="UniProtKB">
        <authorList>
            <consortium name="WormBaseParasite"/>
        </authorList>
    </citation>
    <scope>IDENTIFICATION</scope>
</reference>
<dbReference type="EMBL" id="UYSU01008946">
    <property type="protein sequence ID" value="VDL88276.1"/>
    <property type="molecule type" value="Genomic_DNA"/>
</dbReference>
<proteinExistence type="predicted"/>
<protein>
    <submittedName>
        <fullName evidence="3">Reverse transcriptase domain-containing protein</fullName>
    </submittedName>
</protein>
<dbReference type="AlphaFoldDB" id="A0A183SCE3"/>
<dbReference type="Proteomes" id="UP000275846">
    <property type="component" value="Unassembled WGS sequence"/>
</dbReference>
<dbReference type="OrthoDB" id="6242451at2759"/>
<dbReference type="WBParaSite" id="SSLN_0000195901-mRNA-1">
    <property type="protein sequence ID" value="SSLN_0000195901-mRNA-1"/>
    <property type="gene ID" value="SSLN_0000195901"/>
</dbReference>
<organism evidence="3">
    <name type="scientific">Schistocephalus solidus</name>
    <name type="common">Tapeworm</name>
    <dbReference type="NCBI Taxonomy" id="70667"/>
    <lineage>
        <taxon>Eukaryota</taxon>
        <taxon>Metazoa</taxon>
        <taxon>Spiralia</taxon>
        <taxon>Lophotrochozoa</taxon>
        <taxon>Platyhelminthes</taxon>
        <taxon>Cestoda</taxon>
        <taxon>Eucestoda</taxon>
        <taxon>Diphyllobothriidea</taxon>
        <taxon>Diphyllobothriidae</taxon>
        <taxon>Schistocephalus</taxon>
    </lineage>
</organism>
<keyword evidence="2" id="KW-1185">Reference proteome</keyword>